<name>A0A0B1PDU9_UNCNE</name>
<evidence type="ECO:0000313" key="2">
    <source>
        <dbReference type="EMBL" id="KHJ36423.1"/>
    </source>
</evidence>
<feature type="region of interest" description="Disordered" evidence="1">
    <location>
        <begin position="342"/>
        <end position="405"/>
    </location>
</feature>
<sequence length="750" mass="83760">MGLIFKALFSISTTGRGSKKTQGYSYDASVPSSPPIKGRHPILGNGPKSMSIKPIRPAKAQRHVERQITTSASSTTVSSTTYIPDTPRVFCKIESQSTVSTSPTNLRLEHGRRSWEKDTRWSRPTISTSFIPSTPQRPKTGNSPVSLPKKVRHLDSLPKDFNFIPRTHHVDLLDAHSLIHSSEKMTRYREKASGTRSYGEDVADRNKQPQILESPIERLDTPQEPRPLIDSPELKFLKEIHLANKRAVGMTDDESIRALSPPPQKVGNEKFLKNNLPIKLSHPHSHPIRSLLNISNEVHQSVGINAKPDRARSQSLSKPLPNTPSKDDAMLKVGASLFKTPGNPVSSAARDCTPPKISKGYSTSVPKEIPDIRKGYQKSRRHTFSSEVSRRISPSPGQGSLKFQQNSQLIPCSNSLTTKTSNLGPKEIHSSKLTDELIESNTSLEVADSIERANEKTNEKIQPACSQKENLGADEISEKNDVNTVEPKHKKVGQRRYSLKQDFMKYPSNLHMKSRSRKNSELKVEDVLPPNQLFDLGGLCPELSLPNSRHSTLQESSCYLPAEAPTIHFNRNRSLDQADEDSLQDIQIMSDPVDNDSSNSLIVVTTREKGTAYKRSHNSSLKAFSLSKNMSNEILNPILPNKKDYMKNEALLGTKYIWHLRPLSENNFSPKSLHSEVRKADAQKVSISEYKYYKNGRDDFSIPEQEFSGSEEENLNCREESCGFDFASMLPGLQMMESAPMALSTVGQKI</sequence>
<feature type="compositionally biased region" description="Low complexity" evidence="1">
    <location>
        <begin position="69"/>
        <end position="80"/>
    </location>
</feature>
<feature type="region of interest" description="Disordered" evidence="1">
    <location>
        <begin position="61"/>
        <end position="80"/>
    </location>
</feature>
<gene>
    <name evidence="2" type="ORF">EV44_g6511</name>
</gene>
<dbReference type="HOGENOM" id="CLU_370951_0_0_1"/>
<feature type="compositionally biased region" description="Polar residues" evidence="1">
    <location>
        <begin position="395"/>
        <end position="405"/>
    </location>
</feature>
<organism evidence="2 3">
    <name type="scientific">Uncinula necator</name>
    <name type="common">Grape powdery mildew</name>
    <dbReference type="NCBI Taxonomy" id="52586"/>
    <lineage>
        <taxon>Eukaryota</taxon>
        <taxon>Fungi</taxon>
        <taxon>Dikarya</taxon>
        <taxon>Ascomycota</taxon>
        <taxon>Pezizomycotina</taxon>
        <taxon>Leotiomycetes</taxon>
        <taxon>Erysiphales</taxon>
        <taxon>Erysiphaceae</taxon>
        <taxon>Erysiphe</taxon>
    </lineage>
</organism>
<feature type="region of interest" description="Disordered" evidence="1">
    <location>
        <begin position="186"/>
        <end position="214"/>
    </location>
</feature>
<feature type="region of interest" description="Disordered" evidence="1">
    <location>
        <begin position="15"/>
        <end position="38"/>
    </location>
</feature>
<feature type="compositionally biased region" description="Polar residues" evidence="1">
    <location>
        <begin position="125"/>
        <end position="145"/>
    </location>
</feature>
<feature type="region of interest" description="Disordered" evidence="1">
    <location>
        <begin position="304"/>
        <end position="327"/>
    </location>
</feature>
<reference evidence="2 3" key="1">
    <citation type="journal article" date="2014" name="BMC Genomics">
        <title>Adaptive genomic structural variation in the grape powdery mildew pathogen, Erysiphe necator.</title>
        <authorList>
            <person name="Jones L."/>
            <person name="Riaz S."/>
            <person name="Morales-Cruz A."/>
            <person name="Amrine K.C."/>
            <person name="McGuire B."/>
            <person name="Gubler W.D."/>
            <person name="Walker M.A."/>
            <person name="Cantu D."/>
        </authorList>
    </citation>
    <scope>NUCLEOTIDE SEQUENCE [LARGE SCALE GENOMIC DNA]</scope>
    <source>
        <strain evidence="3">c</strain>
    </source>
</reference>
<protein>
    <submittedName>
        <fullName evidence="2">Uncharacterized protein</fullName>
    </submittedName>
</protein>
<feature type="compositionally biased region" description="Polar residues" evidence="1">
    <location>
        <begin position="15"/>
        <end position="24"/>
    </location>
</feature>
<dbReference type="AlphaFoldDB" id="A0A0B1PDU9"/>
<dbReference type="Proteomes" id="UP000030854">
    <property type="component" value="Unassembled WGS sequence"/>
</dbReference>
<evidence type="ECO:0000256" key="1">
    <source>
        <dbReference type="SAM" id="MobiDB-lite"/>
    </source>
</evidence>
<keyword evidence="3" id="KW-1185">Reference proteome</keyword>
<feature type="compositionally biased region" description="Basic and acidic residues" evidence="1">
    <location>
        <begin position="186"/>
        <end position="207"/>
    </location>
</feature>
<proteinExistence type="predicted"/>
<evidence type="ECO:0000313" key="3">
    <source>
        <dbReference type="Proteomes" id="UP000030854"/>
    </source>
</evidence>
<accession>A0A0B1PDU9</accession>
<feature type="region of interest" description="Disordered" evidence="1">
    <location>
        <begin position="125"/>
        <end position="149"/>
    </location>
</feature>
<dbReference type="EMBL" id="JNVN01000027">
    <property type="protein sequence ID" value="KHJ36423.1"/>
    <property type="molecule type" value="Genomic_DNA"/>
</dbReference>
<comment type="caution">
    <text evidence="2">The sequence shown here is derived from an EMBL/GenBank/DDBJ whole genome shotgun (WGS) entry which is preliminary data.</text>
</comment>